<keyword evidence="2" id="KW-1185">Reference proteome</keyword>
<dbReference type="CDD" id="cd02513">
    <property type="entry name" value="CMP-NeuAc_Synthase"/>
    <property type="match status" value="1"/>
</dbReference>
<dbReference type="InterPro" id="IPR029044">
    <property type="entry name" value="Nucleotide-diphossugar_trans"/>
</dbReference>
<dbReference type="PANTHER" id="PTHR21485">
    <property type="entry name" value="HAD SUPERFAMILY MEMBERS CMAS AND KDSC"/>
    <property type="match status" value="1"/>
</dbReference>
<dbReference type="EC" id="2.7.7.43" evidence="1"/>
<dbReference type="KEGG" id="hna:Hneap_0634"/>
<accession>D0KYG4</accession>
<proteinExistence type="predicted"/>
<dbReference type="EMBL" id="CP001801">
    <property type="protein sequence ID" value="ACX95487.1"/>
    <property type="molecule type" value="Genomic_DNA"/>
</dbReference>
<dbReference type="PANTHER" id="PTHR21485:SF6">
    <property type="entry name" value="N-ACYLNEURAMINATE CYTIDYLYLTRANSFERASE-RELATED"/>
    <property type="match status" value="1"/>
</dbReference>
<dbReference type="Pfam" id="PF02348">
    <property type="entry name" value="CTP_transf_3"/>
    <property type="match status" value="1"/>
</dbReference>
<dbReference type="STRING" id="555778.Hneap_0634"/>
<evidence type="ECO:0000313" key="1">
    <source>
        <dbReference type="EMBL" id="ACX95487.1"/>
    </source>
</evidence>
<dbReference type="Gene3D" id="3.90.550.10">
    <property type="entry name" value="Spore Coat Polysaccharide Biosynthesis Protein SpsA, Chain A"/>
    <property type="match status" value="1"/>
</dbReference>
<reference evidence="1 2" key="1">
    <citation type="submission" date="2009-10" db="EMBL/GenBank/DDBJ databases">
        <title>Complete sequence of Halothiobacillus neapolitanus c2.</title>
        <authorList>
            <consortium name="US DOE Joint Genome Institute"/>
            <person name="Lucas S."/>
            <person name="Copeland A."/>
            <person name="Lapidus A."/>
            <person name="Glavina del Rio T."/>
            <person name="Tice H."/>
            <person name="Bruce D."/>
            <person name="Goodwin L."/>
            <person name="Pitluck S."/>
            <person name="Davenport K."/>
            <person name="Brettin T."/>
            <person name="Detter J.C."/>
            <person name="Han C."/>
            <person name="Tapia R."/>
            <person name="Larimer F."/>
            <person name="Land M."/>
            <person name="Hauser L."/>
            <person name="Kyrpides N."/>
            <person name="Mikhailova N."/>
            <person name="Kerfeld C."/>
            <person name="Cannon G."/>
            <person name="Heinhort S."/>
        </authorList>
    </citation>
    <scope>NUCLEOTIDE SEQUENCE [LARGE SCALE GENOMIC DNA]</scope>
    <source>
        <strain evidence="2">ATCC 23641 / c2</strain>
    </source>
</reference>
<evidence type="ECO:0000313" key="2">
    <source>
        <dbReference type="Proteomes" id="UP000009102"/>
    </source>
</evidence>
<sequence>MSDIGSVLALIPARGGSKGLPGKNIRPLKGRPLIGWSIEAARTSRYVSRVVVSSDDEEILAVARDQGAETPFRRPASLAGDATPSMDVVLHALDQLAEFEWVVLLQPTSPLRLSADIDAAIEQCLKTNAPACVSVCEAPASPWWMFEVGAECRMRSFLPAEQRPVRRQDLPDLYALNGAVYVAKTEWLRTSRSFLTEETVAYVMPPARSVDIDTLFDFQLAECLLGNH</sequence>
<protein>
    <submittedName>
        <fullName evidence="1">N-acylneuraminate cytidylyltransferase</fullName>
        <ecNumber evidence="1">2.7.7.43</ecNumber>
    </submittedName>
</protein>
<dbReference type="SUPFAM" id="SSF53448">
    <property type="entry name" value="Nucleotide-diphospho-sugar transferases"/>
    <property type="match status" value="1"/>
</dbReference>
<dbReference type="RefSeq" id="WP_012823523.1">
    <property type="nucleotide sequence ID" value="NC_013422.1"/>
</dbReference>
<keyword evidence="1" id="KW-0808">Transferase</keyword>
<keyword evidence="1" id="KW-0548">Nucleotidyltransferase</keyword>
<dbReference type="InterPro" id="IPR050793">
    <property type="entry name" value="CMP-NeuNAc_synthase"/>
</dbReference>
<gene>
    <name evidence="1" type="ordered locus">Hneap_0634</name>
</gene>
<dbReference type="GO" id="GO:0008781">
    <property type="term" value="F:N-acylneuraminate cytidylyltransferase activity"/>
    <property type="evidence" value="ECO:0007669"/>
    <property type="project" value="UniProtKB-EC"/>
</dbReference>
<dbReference type="Proteomes" id="UP000009102">
    <property type="component" value="Chromosome"/>
</dbReference>
<organism evidence="1 2">
    <name type="scientific">Halothiobacillus neapolitanus (strain ATCC 23641 / DSM 15147 / CIP 104769 / NCIMB 8539 / c2)</name>
    <name type="common">Thiobacillus neapolitanus</name>
    <dbReference type="NCBI Taxonomy" id="555778"/>
    <lineage>
        <taxon>Bacteria</taxon>
        <taxon>Pseudomonadati</taxon>
        <taxon>Pseudomonadota</taxon>
        <taxon>Gammaproteobacteria</taxon>
        <taxon>Chromatiales</taxon>
        <taxon>Halothiobacillaceae</taxon>
        <taxon>Halothiobacillus</taxon>
    </lineage>
</organism>
<dbReference type="AlphaFoldDB" id="D0KYG4"/>
<dbReference type="HOGENOM" id="CLU_042930_1_1_6"/>
<dbReference type="InterPro" id="IPR003329">
    <property type="entry name" value="Cytidylyl_trans"/>
</dbReference>
<dbReference type="eggNOG" id="COG1083">
    <property type="taxonomic scope" value="Bacteria"/>
</dbReference>
<name>D0KYG4_HALNC</name>